<gene>
    <name evidence="6" type="ORF">MHPYR_220073</name>
</gene>
<dbReference type="GO" id="GO:0000976">
    <property type="term" value="F:transcription cis-regulatory region binding"/>
    <property type="evidence" value="ECO:0007669"/>
    <property type="project" value="TreeGrafter"/>
</dbReference>
<sequence>MPKRIDEDKLFRATVTVFAESGYRSTTTQEIAKRAGVNEVTLFRRYRDKASLINAALTHVLADTSFARVAVTHDVEADLIALVRAYAETAQTYGGAVMTLLTDAPRHPELREAMAALMPNLLNAARLIEEHQDRGQLAQGDPVQKLVMLIAPLLVSGLWARTGAAVPGAGFDPETFVAGFLNGHRAG</sequence>
<evidence type="ECO:0000256" key="3">
    <source>
        <dbReference type="ARBA" id="ARBA00023163"/>
    </source>
</evidence>
<keyword evidence="1" id="KW-0805">Transcription regulation</keyword>
<proteinExistence type="predicted"/>
<dbReference type="EMBL" id="FLQS01000015">
    <property type="protein sequence ID" value="SBS75393.1"/>
    <property type="molecule type" value="Genomic_DNA"/>
</dbReference>
<name>A0A1Y5P9M9_9MYCO</name>
<accession>A0A1Y5P9M9</accession>
<evidence type="ECO:0000256" key="4">
    <source>
        <dbReference type="PROSITE-ProRule" id="PRU00335"/>
    </source>
</evidence>
<evidence type="ECO:0000259" key="5">
    <source>
        <dbReference type="PROSITE" id="PS50977"/>
    </source>
</evidence>
<dbReference type="InterPro" id="IPR036271">
    <property type="entry name" value="Tet_transcr_reg_TetR-rel_C_sf"/>
</dbReference>
<dbReference type="InterPro" id="IPR001647">
    <property type="entry name" value="HTH_TetR"/>
</dbReference>
<dbReference type="AlphaFoldDB" id="A0A1Y5P9M9"/>
<keyword evidence="2 4" id="KW-0238">DNA-binding</keyword>
<organism evidence="6">
    <name type="scientific">uncultured Mycobacterium sp</name>
    <dbReference type="NCBI Taxonomy" id="171292"/>
    <lineage>
        <taxon>Bacteria</taxon>
        <taxon>Bacillati</taxon>
        <taxon>Actinomycetota</taxon>
        <taxon>Actinomycetes</taxon>
        <taxon>Mycobacteriales</taxon>
        <taxon>Mycobacteriaceae</taxon>
        <taxon>Mycobacterium</taxon>
        <taxon>environmental samples</taxon>
    </lineage>
</organism>
<dbReference type="PRINTS" id="PR00455">
    <property type="entry name" value="HTHTETR"/>
</dbReference>
<dbReference type="GO" id="GO:0003700">
    <property type="term" value="F:DNA-binding transcription factor activity"/>
    <property type="evidence" value="ECO:0007669"/>
    <property type="project" value="TreeGrafter"/>
</dbReference>
<keyword evidence="3" id="KW-0804">Transcription</keyword>
<evidence type="ECO:0000256" key="2">
    <source>
        <dbReference type="ARBA" id="ARBA00023125"/>
    </source>
</evidence>
<protein>
    <submittedName>
        <fullName evidence="6">Regulatory protein</fullName>
    </submittedName>
</protein>
<reference evidence="6" key="1">
    <citation type="submission" date="2016-03" db="EMBL/GenBank/DDBJ databases">
        <authorList>
            <person name="Ploux O."/>
        </authorList>
    </citation>
    <scope>NUCLEOTIDE SEQUENCE</scope>
    <source>
        <strain evidence="6">UC10</strain>
    </source>
</reference>
<dbReference type="Pfam" id="PF00440">
    <property type="entry name" value="TetR_N"/>
    <property type="match status" value="1"/>
</dbReference>
<dbReference type="InterPro" id="IPR050109">
    <property type="entry name" value="HTH-type_TetR-like_transc_reg"/>
</dbReference>
<dbReference type="InterPro" id="IPR011075">
    <property type="entry name" value="TetR_C"/>
</dbReference>
<dbReference type="PANTHER" id="PTHR30055">
    <property type="entry name" value="HTH-TYPE TRANSCRIPTIONAL REGULATOR RUTR"/>
    <property type="match status" value="1"/>
</dbReference>
<evidence type="ECO:0000313" key="6">
    <source>
        <dbReference type="EMBL" id="SBS75393.1"/>
    </source>
</evidence>
<feature type="domain" description="HTH tetR-type" evidence="5">
    <location>
        <begin position="4"/>
        <end position="64"/>
    </location>
</feature>
<feature type="DNA-binding region" description="H-T-H motif" evidence="4">
    <location>
        <begin position="27"/>
        <end position="46"/>
    </location>
</feature>
<evidence type="ECO:0000256" key="1">
    <source>
        <dbReference type="ARBA" id="ARBA00023015"/>
    </source>
</evidence>
<dbReference type="Gene3D" id="1.10.357.10">
    <property type="entry name" value="Tetracycline Repressor, domain 2"/>
    <property type="match status" value="1"/>
</dbReference>
<dbReference type="PROSITE" id="PS50977">
    <property type="entry name" value="HTH_TETR_2"/>
    <property type="match status" value="1"/>
</dbReference>
<dbReference type="SUPFAM" id="SSF48498">
    <property type="entry name" value="Tetracyclin repressor-like, C-terminal domain"/>
    <property type="match status" value="1"/>
</dbReference>
<dbReference type="PANTHER" id="PTHR30055:SF234">
    <property type="entry name" value="HTH-TYPE TRANSCRIPTIONAL REGULATOR BETI"/>
    <property type="match status" value="1"/>
</dbReference>
<dbReference type="Pfam" id="PF16859">
    <property type="entry name" value="TetR_C_11"/>
    <property type="match status" value="1"/>
</dbReference>
<dbReference type="SUPFAM" id="SSF46689">
    <property type="entry name" value="Homeodomain-like"/>
    <property type="match status" value="1"/>
</dbReference>
<dbReference type="InterPro" id="IPR009057">
    <property type="entry name" value="Homeodomain-like_sf"/>
</dbReference>
<dbReference type="Gene3D" id="1.10.10.60">
    <property type="entry name" value="Homeodomain-like"/>
    <property type="match status" value="1"/>
</dbReference>